<comment type="caution">
    <text evidence="1">The sequence shown here is derived from an EMBL/GenBank/DDBJ whole genome shotgun (WGS) entry which is preliminary data.</text>
</comment>
<name>A0A0F8Y7A2_9ZZZZ</name>
<sequence>VKDHSEQRQQRIEQEIEEQINGMRQECKFQFPHSIIERAKCYQNMMVNV</sequence>
<dbReference type="AlphaFoldDB" id="A0A0F8Y7A2"/>
<organism evidence="1">
    <name type="scientific">marine sediment metagenome</name>
    <dbReference type="NCBI Taxonomy" id="412755"/>
    <lineage>
        <taxon>unclassified sequences</taxon>
        <taxon>metagenomes</taxon>
        <taxon>ecological metagenomes</taxon>
    </lineage>
</organism>
<reference evidence="1" key="1">
    <citation type="journal article" date="2015" name="Nature">
        <title>Complex archaea that bridge the gap between prokaryotes and eukaryotes.</title>
        <authorList>
            <person name="Spang A."/>
            <person name="Saw J.H."/>
            <person name="Jorgensen S.L."/>
            <person name="Zaremba-Niedzwiedzka K."/>
            <person name="Martijn J."/>
            <person name="Lind A.E."/>
            <person name="van Eijk R."/>
            <person name="Schleper C."/>
            <person name="Guy L."/>
            <person name="Ettema T.J."/>
        </authorList>
    </citation>
    <scope>NUCLEOTIDE SEQUENCE</scope>
</reference>
<dbReference type="EMBL" id="LAZR01068233">
    <property type="protein sequence ID" value="KKK50024.1"/>
    <property type="molecule type" value="Genomic_DNA"/>
</dbReference>
<feature type="non-terminal residue" evidence="1">
    <location>
        <position position="1"/>
    </location>
</feature>
<accession>A0A0F8Y7A2</accession>
<gene>
    <name evidence="1" type="ORF">LCGC14_3129180</name>
</gene>
<proteinExistence type="predicted"/>
<protein>
    <submittedName>
        <fullName evidence="1">Uncharacterized protein</fullName>
    </submittedName>
</protein>
<evidence type="ECO:0000313" key="1">
    <source>
        <dbReference type="EMBL" id="KKK50024.1"/>
    </source>
</evidence>